<gene>
    <name evidence="1" type="ordered locus">CAP2UW1_0560</name>
</gene>
<dbReference type="HOGENOM" id="CLU_539320_0_0_4"/>
<dbReference type="EMBL" id="CP001715">
    <property type="protein sequence ID" value="ACV33909.1"/>
    <property type="molecule type" value="Genomic_DNA"/>
</dbReference>
<accession>C7RLL5</accession>
<evidence type="ECO:0008006" key="2">
    <source>
        <dbReference type="Google" id="ProtNLM"/>
    </source>
</evidence>
<proteinExistence type="predicted"/>
<dbReference type="eggNOG" id="ENOG502ZB76">
    <property type="taxonomic scope" value="Bacteria"/>
</dbReference>
<evidence type="ECO:0000313" key="1">
    <source>
        <dbReference type="EMBL" id="ACV33909.1"/>
    </source>
</evidence>
<name>C7RLL5_ACCRE</name>
<reference evidence="1" key="2">
    <citation type="submission" date="2009-09" db="EMBL/GenBank/DDBJ databases">
        <title>Complete sequence of chromosome of Candidatus Accumulibacter phosphatis clade IIA str. UW-1.</title>
        <authorList>
            <consortium name="US DOE Joint Genome Institute"/>
            <person name="Martin H.G."/>
            <person name="Ivanova N."/>
            <person name="Kunin V."/>
            <person name="Warnecke F."/>
            <person name="Barry K."/>
            <person name="He S."/>
            <person name="Salamov A."/>
            <person name="Szeto E."/>
            <person name="Dalin E."/>
            <person name="Pangilinan J.L."/>
            <person name="Lapidus A."/>
            <person name="Lowry S."/>
            <person name="Kyrpides N.C."/>
            <person name="McMahon K.D."/>
            <person name="Hugenholtz P."/>
        </authorList>
    </citation>
    <scope>NUCLEOTIDE SEQUENCE [LARGE SCALE GENOMIC DNA]</scope>
    <source>
        <strain evidence="1">UW-1</strain>
    </source>
</reference>
<dbReference type="OrthoDB" id="8553796at2"/>
<dbReference type="AlphaFoldDB" id="C7RLL5"/>
<dbReference type="STRING" id="522306.CAP2UW1_0560"/>
<protein>
    <recommendedName>
        <fullName evidence="2">PilZ domain-containing protein</fullName>
    </recommendedName>
</protein>
<organism evidence="1">
    <name type="scientific">Accumulibacter regalis</name>
    <dbReference type="NCBI Taxonomy" id="522306"/>
    <lineage>
        <taxon>Bacteria</taxon>
        <taxon>Pseudomonadati</taxon>
        <taxon>Pseudomonadota</taxon>
        <taxon>Betaproteobacteria</taxon>
        <taxon>Candidatus Accumulibacter</taxon>
    </lineage>
</organism>
<dbReference type="KEGG" id="app:CAP2UW1_0560"/>
<sequence>MILQLFPKRPDHLLADSKEMKRVLADLLVAKAANAIDEMMNWFESLKDAKDFRLGHYFDIIRQLDEAGQPHLIRLARDYLPSTNLPLAEEQRLWTKISRYWSEIAGLYAACLERAQLDPKGKGVDAFKPSMPLAAARAQAARRIQVKWLAFHYGPIDDGLWRTMGQAYLAAEAAGYAQKLLQIYPAQRGLTSVAQQYLHAIVLFTSSMDSLLPGQIEIVDRLITHFLPRFVLAADCRPDSVYWVDAAAGSVPARLALSPGLARPGLRFFSPGTALAKLEELIQLVEHGEVPADINLGGDFPPNVLLPVLRHLRLYWTVQAPQRRHQRHPVKTKMAVLHGFDASYRVFSGALPGLDANREDEVWLVENVSLGGFRACLRHSPGDPLKLGTLLCLQPEGGDNWLLGVVRRFNRLSGEHASLGIQLLSRQAQSIELRPRRSGFAAVIGLPGIWLRDGSGSGLVRLLLPQGGFNLRESLEFNSAGQRHMLVPAELEESGGDYEIGRFHNPTATA</sequence>
<reference evidence="1" key="1">
    <citation type="submission" date="2009-08" db="EMBL/GenBank/DDBJ databases">
        <authorList>
            <consortium name="US DOE Joint Genome Institute"/>
            <person name="Lucas S."/>
            <person name="Copeland A."/>
            <person name="Lapidus A."/>
            <person name="Glavina del Rio T."/>
            <person name="Dalin E."/>
            <person name="Tice H."/>
            <person name="Bruce D."/>
            <person name="Barry K."/>
            <person name="Pitluck S."/>
            <person name="Lowry S."/>
            <person name="Larimer F."/>
            <person name="Land M."/>
            <person name="Hauser L."/>
            <person name="Kyrpides N."/>
            <person name="Ivanova N."/>
            <person name="McMahon K.D."/>
            <person name="Hugenholtz P."/>
        </authorList>
    </citation>
    <scope>NUCLEOTIDE SEQUENCE</scope>
    <source>
        <strain evidence="1">UW-1</strain>
    </source>
</reference>